<feature type="repeat" description="Cell wall-binding" evidence="2">
    <location>
        <begin position="65"/>
        <end position="84"/>
    </location>
</feature>
<feature type="repeat" description="Cell wall-binding" evidence="2">
    <location>
        <begin position="45"/>
        <end position="64"/>
    </location>
</feature>
<keyword evidence="1" id="KW-0677">Repeat</keyword>
<evidence type="ECO:0000256" key="3">
    <source>
        <dbReference type="SAM" id="SignalP"/>
    </source>
</evidence>
<reference evidence="4 5" key="1">
    <citation type="submission" date="2011-08" db="EMBL/GenBank/DDBJ databases">
        <title>The Genome Sequence of Johnsonella ignava ATCC 51276.</title>
        <authorList>
            <consortium name="The Broad Institute Genome Sequencing Platform"/>
            <person name="Earl A."/>
            <person name="Ward D."/>
            <person name="Feldgarden M."/>
            <person name="Gevers D."/>
            <person name="Izard J."/>
            <person name="Blanton J.M."/>
            <person name="Baranova O.V."/>
            <person name="Dewhirst F.E."/>
            <person name="Young S.K."/>
            <person name="Zeng Q."/>
            <person name="Gargeya S."/>
            <person name="Fitzgerald M."/>
            <person name="Haas B."/>
            <person name="Abouelleil A."/>
            <person name="Alvarado L."/>
            <person name="Arachchi H.M."/>
            <person name="Berlin A."/>
            <person name="Brown A."/>
            <person name="Chapman S.B."/>
            <person name="Chen Z."/>
            <person name="Dunbar C."/>
            <person name="Freedman E."/>
            <person name="Gearin G."/>
            <person name="Gellesch M."/>
            <person name="Goldberg J."/>
            <person name="Griggs A."/>
            <person name="Gujja S."/>
            <person name="Heiman D."/>
            <person name="Howarth C."/>
            <person name="Larson L."/>
            <person name="Lui A."/>
            <person name="MacDonald P.J.P."/>
            <person name="Montmayeur A."/>
            <person name="Murphy C."/>
            <person name="Neiman D."/>
            <person name="Pearson M."/>
            <person name="Priest M."/>
            <person name="Roberts A."/>
            <person name="Saif S."/>
            <person name="Shea T."/>
            <person name="Shenoy N."/>
            <person name="Sisk P."/>
            <person name="Stolte C."/>
            <person name="Sykes S."/>
            <person name="Wortman J."/>
            <person name="Nusbaum C."/>
            <person name="Birren B."/>
        </authorList>
    </citation>
    <scope>NUCLEOTIDE SEQUENCE [LARGE SCALE GENOMIC DNA]</scope>
    <source>
        <strain evidence="4 5">ATCC 51276</strain>
    </source>
</reference>
<dbReference type="eggNOG" id="COG5263">
    <property type="taxonomic scope" value="Bacteria"/>
</dbReference>
<evidence type="ECO:0000313" key="4">
    <source>
        <dbReference type="EMBL" id="EHI55783.1"/>
    </source>
</evidence>
<evidence type="ECO:0000313" key="5">
    <source>
        <dbReference type="Proteomes" id="UP000003011"/>
    </source>
</evidence>
<dbReference type="AlphaFoldDB" id="G5GHU0"/>
<dbReference type="RefSeq" id="WP_005540558.1">
    <property type="nucleotide sequence ID" value="NZ_JH378831.1"/>
</dbReference>
<dbReference type="PROSITE" id="PS51257">
    <property type="entry name" value="PROKAR_LIPOPROTEIN"/>
    <property type="match status" value="1"/>
</dbReference>
<dbReference type="HOGENOM" id="CLU_1137154_0_0_9"/>
<dbReference type="InterPro" id="IPR018337">
    <property type="entry name" value="Cell_wall/Cho-bd_repeat"/>
</dbReference>
<sequence>MHKKLLFISTLTAALSCFFFTAQAGSWQSDGRGWWYRNDNGSSLKSSWIKDKDLWYYLDSEGYMKTGWLLDGSTWYYLEKDGSMCTTVLKPDDVNHGVTYYFNSSGACTNPYDSYKDTTRKTKKLYSGNPGLGIYHEVTLTSVGKEITNIYIRKSTSFSALHVNAKSKAEQLYEPYISTYKSIKGVSVDISYDNSTVIENTEIDFNVLDLSKIDKVQIAKLIYGESYSTSDLANITDAETVEQVLRKAGYKIKE</sequence>
<feature type="chain" id="PRO_5003477290" evidence="3">
    <location>
        <begin position="25"/>
        <end position="254"/>
    </location>
</feature>
<organism evidence="4 5">
    <name type="scientific">Johnsonella ignava ATCC 51276</name>
    <dbReference type="NCBI Taxonomy" id="679200"/>
    <lineage>
        <taxon>Bacteria</taxon>
        <taxon>Bacillati</taxon>
        <taxon>Bacillota</taxon>
        <taxon>Clostridia</taxon>
        <taxon>Lachnospirales</taxon>
        <taxon>Lachnospiraceae</taxon>
        <taxon>Johnsonella</taxon>
    </lineage>
</organism>
<accession>G5GHU0</accession>
<dbReference type="PROSITE" id="PS51170">
    <property type="entry name" value="CW"/>
    <property type="match status" value="2"/>
</dbReference>
<evidence type="ECO:0000256" key="1">
    <source>
        <dbReference type="ARBA" id="ARBA00022737"/>
    </source>
</evidence>
<keyword evidence="5" id="KW-1185">Reference proteome</keyword>
<dbReference type="Proteomes" id="UP000003011">
    <property type="component" value="Unassembled WGS sequence"/>
</dbReference>
<evidence type="ECO:0000256" key="2">
    <source>
        <dbReference type="PROSITE-ProRule" id="PRU00591"/>
    </source>
</evidence>
<dbReference type="OrthoDB" id="9788327at2"/>
<gene>
    <name evidence="4" type="ORF">HMPREF9333_01130</name>
</gene>
<dbReference type="Gene3D" id="2.10.270.10">
    <property type="entry name" value="Cholin Binding"/>
    <property type="match status" value="1"/>
</dbReference>
<protein>
    <submittedName>
        <fullName evidence="4">Uncharacterized protein</fullName>
    </submittedName>
</protein>
<name>G5GHU0_9FIRM</name>
<dbReference type="InterPro" id="IPR036699">
    <property type="entry name" value="YehR-like_sf"/>
</dbReference>
<dbReference type="Pfam" id="PF19127">
    <property type="entry name" value="Choline_bind_3"/>
    <property type="match status" value="1"/>
</dbReference>
<dbReference type="EMBL" id="ACZL01000017">
    <property type="protein sequence ID" value="EHI55783.1"/>
    <property type="molecule type" value="Genomic_DNA"/>
</dbReference>
<dbReference type="SUPFAM" id="SSF69360">
    <property type="entry name" value="Cell wall binding repeat"/>
    <property type="match status" value="1"/>
</dbReference>
<dbReference type="InterPro" id="IPR009736">
    <property type="entry name" value="DUF1307"/>
</dbReference>
<dbReference type="Gene3D" id="3.30.1830.10">
    <property type="entry name" value="YehR-like"/>
    <property type="match status" value="1"/>
</dbReference>
<dbReference type="Pfam" id="PF06998">
    <property type="entry name" value="DUF1307"/>
    <property type="match status" value="1"/>
</dbReference>
<keyword evidence="3" id="KW-0732">Signal</keyword>
<proteinExistence type="predicted"/>
<feature type="signal peptide" evidence="3">
    <location>
        <begin position="1"/>
        <end position="24"/>
    </location>
</feature>
<comment type="caution">
    <text evidence="4">The sequence shown here is derived from an EMBL/GenBank/DDBJ whole genome shotgun (WGS) entry which is preliminary data.</text>
</comment>
<dbReference type="SUPFAM" id="SSF160704">
    <property type="entry name" value="YehR-like"/>
    <property type="match status" value="1"/>
</dbReference>
<dbReference type="Pfam" id="PF01473">
    <property type="entry name" value="Choline_bind_1"/>
    <property type="match status" value="1"/>
</dbReference>